<dbReference type="EMBL" id="CAXHTB010000001">
    <property type="protein sequence ID" value="CAL0300099.1"/>
    <property type="molecule type" value="Genomic_DNA"/>
</dbReference>
<keyword evidence="1" id="KW-0560">Oxidoreductase</keyword>
<evidence type="ECO:0000256" key="1">
    <source>
        <dbReference type="ARBA" id="ARBA00023002"/>
    </source>
</evidence>
<dbReference type="AlphaFoldDB" id="A0AAV1VSV8"/>
<keyword evidence="2" id="KW-0472">Membrane</keyword>
<accession>A0AAV1VSV8</accession>
<dbReference type="Proteomes" id="UP001497480">
    <property type="component" value="Unassembled WGS sequence"/>
</dbReference>
<dbReference type="GO" id="GO:0016174">
    <property type="term" value="F:NAD(P)H oxidase H2O2-forming activity"/>
    <property type="evidence" value="ECO:0007669"/>
    <property type="project" value="TreeGrafter"/>
</dbReference>
<feature type="transmembrane region" description="Helical" evidence="2">
    <location>
        <begin position="41"/>
        <end position="58"/>
    </location>
</feature>
<dbReference type="InterPro" id="IPR050369">
    <property type="entry name" value="RBOH/FRE"/>
</dbReference>
<proteinExistence type="predicted"/>
<keyword evidence="4" id="KW-1185">Reference proteome</keyword>
<dbReference type="PANTHER" id="PTHR11972">
    <property type="entry name" value="NADPH OXIDASE"/>
    <property type="match status" value="1"/>
</dbReference>
<dbReference type="PANTHER" id="PTHR11972:SF64">
    <property type="entry name" value="RESPIRATORY BURST OXIDASE HOMOLOG PROTEIN B"/>
    <property type="match status" value="1"/>
</dbReference>
<sequence length="115" mass="13211">MVVLMAIAFTLAQPCFPRNKINLPKPLKKLIGFNAFWYSHHLFVIVYVFFIIHGQFLYTSARSGTRKRCVPIAMACQPANDDKNGLLRADMFQGNNKIPRMPRLVIDEVVENDKE</sequence>
<name>A0AAV1VSV8_LUPLU</name>
<keyword evidence="2" id="KW-1133">Transmembrane helix</keyword>
<protein>
    <submittedName>
        <fullName evidence="3">Uncharacterized protein</fullName>
    </submittedName>
</protein>
<evidence type="ECO:0000313" key="3">
    <source>
        <dbReference type="EMBL" id="CAL0300099.1"/>
    </source>
</evidence>
<reference evidence="3 4" key="1">
    <citation type="submission" date="2024-03" db="EMBL/GenBank/DDBJ databases">
        <authorList>
            <person name="Martinez-Hernandez J."/>
        </authorList>
    </citation>
    <scope>NUCLEOTIDE SEQUENCE [LARGE SCALE GENOMIC DNA]</scope>
</reference>
<evidence type="ECO:0000313" key="4">
    <source>
        <dbReference type="Proteomes" id="UP001497480"/>
    </source>
</evidence>
<organism evidence="3 4">
    <name type="scientific">Lupinus luteus</name>
    <name type="common">European yellow lupine</name>
    <dbReference type="NCBI Taxonomy" id="3873"/>
    <lineage>
        <taxon>Eukaryota</taxon>
        <taxon>Viridiplantae</taxon>
        <taxon>Streptophyta</taxon>
        <taxon>Embryophyta</taxon>
        <taxon>Tracheophyta</taxon>
        <taxon>Spermatophyta</taxon>
        <taxon>Magnoliopsida</taxon>
        <taxon>eudicotyledons</taxon>
        <taxon>Gunneridae</taxon>
        <taxon>Pentapetalae</taxon>
        <taxon>rosids</taxon>
        <taxon>fabids</taxon>
        <taxon>Fabales</taxon>
        <taxon>Fabaceae</taxon>
        <taxon>Papilionoideae</taxon>
        <taxon>50 kb inversion clade</taxon>
        <taxon>genistoids sensu lato</taxon>
        <taxon>core genistoids</taxon>
        <taxon>Genisteae</taxon>
        <taxon>Lupinus</taxon>
    </lineage>
</organism>
<comment type="caution">
    <text evidence="3">The sequence shown here is derived from an EMBL/GenBank/DDBJ whole genome shotgun (WGS) entry which is preliminary data.</text>
</comment>
<keyword evidence="2" id="KW-0812">Transmembrane</keyword>
<evidence type="ECO:0000256" key="2">
    <source>
        <dbReference type="SAM" id="Phobius"/>
    </source>
</evidence>
<gene>
    <name evidence="3" type="ORF">LLUT_LOCUS1159</name>
</gene>
<dbReference type="GO" id="GO:0005886">
    <property type="term" value="C:plasma membrane"/>
    <property type="evidence" value="ECO:0007669"/>
    <property type="project" value="TreeGrafter"/>
</dbReference>